<proteinExistence type="predicted"/>
<dbReference type="EMBL" id="JABCJJ010000048">
    <property type="protein sequence ID" value="NMR21659.1"/>
    <property type="molecule type" value="Genomic_DNA"/>
</dbReference>
<gene>
    <name evidence="2" type="ORF">HIR71_15775</name>
</gene>
<feature type="signal peptide" evidence="1">
    <location>
        <begin position="1"/>
        <end position="22"/>
    </location>
</feature>
<evidence type="ECO:0000313" key="3">
    <source>
        <dbReference type="Proteomes" id="UP000562124"/>
    </source>
</evidence>
<feature type="chain" id="PRO_5031067862" description="Lipoprotein" evidence="1">
    <location>
        <begin position="23"/>
        <end position="164"/>
    </location>
</feature>
<accession>A0A7Y0QJ79</accession>
<evidence type="ECO:0000256" key="1">
    <source>
        <dbReference type="SAM" id="SignalP"/>
    </source>
</evidence>
<evidence type="ECO:0008006" key="4">
    <source>
        <dbReference type="Google" id="ProtNLM"/>
    </source>
</evidence>
<evidence type="ECO:0000313" key="2">
    <source>
        <dbReference type="EMBL" id="NMR21659.1"/>
    </source>
</evidence>
<dbReference type="AlphaFoldDB" id="A0A7Y0QJ79"/>
<name>A0A7Y0QJ79_CELFI</name>
<organism evidence="2 3">
    <name type="scientific">Cellulomonas fimi</name>
    <dbReference type="NCBI Taxonomy" id="1708"/>
    <lineage>
        <taxon>Bacteria</taxon>
        <taxon>Bacillati</taxon>
        <taxon>Actinomycetota</taxon>
        <taxon>Actinomycetes</taxon>
        <taxon>Micrococcales</taxon>
        <taxon>Cellulomonadaceae</taxon>
        <taxon>Cellulomonas</taxon>
    </lineage>
</organism>
<dbReference type="Proteomes" id="UP000562124">
    <property type="component" value="Unassembled WGS sequence"/>
</dbReference>
<reference evidence="2 3" key="1">
    <citation type="submission" date="2020-04" db="EMBL/GenBank/DDBJ databases">
        <title>Sequencing and Assembly of C. fimi.</title>
        <authorList>
            <person name="Ramsey A.R."/>
        </authorList>
    </citation>
    <scope>NUCLEOTIDE SEQUENCE [LARGE SCALE GENOMIC DNA]</scope>
    <source>
        <strain evidence="2 3">SB</strain>
    </source>
</reference>
<dbReference type="PROSITE" id="PS51257">
    <property type="entry name" value="PROKAR_LIPOPROTEIN"/>
    <property type="match status" value="1"/>
</dbReference>
<keyword evidence="1" id="KW-0732">Signal</keyword>
<dbReference type="RefSeq" id="WP_169326023.1">
    <property type="nucleotide sequence ID" value="NZ_JABCJJ010000048.1"/>
</dbReference>
<comment type="caution">
    <text evidence="2">The sequence shown here is derived from an EMBL/GenBank/DDBJ whole genome shotgun (WGS) entry which is preliminary data.</text>
</comment>
<keyword evidence="3" id="KW-1185">Reference proteome</keyword>
<protein>
    <recommendedName>
        <fullName evidence="4">Lipoprotein</fullName>
    </recommendedName>
</protein>
<sequence>MNRLLVAAAAAAALLLVGGCSAATPEPVRSETTEASAVDATLEVDLAMSAVINEDGSVSVTAESNLPDGTQLGSSVFQEGGFMAQDSQTLRDGTVSFGPFSDKGDPIPSGTYDVSVTMPIARNQPGEVKAVIGDAGENLTGPLVSEESITGDAVVSVSDQLVVP</sequence>